<dbReference type="PANTHER" id="PTHR13980">
    <property type="entry name" value="CDC68 RELATED"/>
    <property type="match status" value="1"/>
</dbReference>
<evidence type="ECO:0000259" key="3">
    <source>
        <dbReference type="SMART" id="SM01285"/>
    </source>
</evidence>
<dbReference type="Gene3D" id="3.40.350.10">
    <property type="entry name" value="Creatinase/prolidase N-terminal domain"/>
    <property type="match status" value="1"/>
</dbReference>
<sequence>MSLSVDRETFYRRIKRLYAGWSKEGSKLSEADAVIIAVGKNDEDQYSKSVTTQIWLMGYEMTDTVIGFTKEKMVVITSKTKAEFLRPIIDGAKSSENADGTPEVTVLIRSKEDNTENFKKFYDVVNGDTIGSFTKEAFAGPFFSQYKKDFKVRAKKTVDISVDVGIICAAKEEHEVNSMKKAARLTTEIFKEVYKTNLMETIDADKKIRHVKMSALIEDSLKDQRKLLGIDPQHVEPCFTPIIQSGGNYTLKYSAQSDKEYIHFGTIICYLGIRYKNYCSNMARTMFVNPSDKQKEIYTTVTECMDHIMEKMTPGTKLSELYEAAKSFLKNSKNPELADKLGKNIGFGMGIVFRESALVISPKCDETLKKGMVFNVNLAFPDLENAEGKDEKSRKYAISLAETILVQDGPVVNLTAANRRKTKNVSIYIKEASDDEDSDDNIQMPEKAMGRGMRQTSLASNKRDHDTAESRRKMNQDKLHDQLNQEARERILENKDGKKEEKRKKTNISYKTSEGFRIDKR</sequence>
<keyword evidence="1" id="KW-0805">Transcription regulation</keyword>
<keyword evidence="1" id="KW-0235">DNA replication</keyword>
<comment type="function">
    <text evidence="1">Component of the FACT complex, a general chromatin factor that acts to reorganize nucleosomes. The FACT complex is involved in multiple processes that require DNA as a template such as mRNA elongation, DNA replication and DNA repair. During transcription elongation the FACT complex acts as a histone chaperone that both destabilizes and restores nucleosomal structure. It facilitates the passage of RNA polymerase II and transcription by promoting the dissociation of one histone H2A-H2B dimer from the nucleosome, then subsequently promotes the reestablishment of the nucleosome following the passage of RNA polymerase II.</text>
</comment>
<keyword evidence="1" id="KW-0234">DNA repair</keyword>
<keyword evidence="5" id="KW-1185">Reference proteome</keyword>
<evidence type="ECO:0000256" key="2">
    <source>
        <dbReference type="SAM" id="MobiDB-lite"/>
    </source>
</evidence>
<keyword evidence="1" id="KW-0158">Chromosome</keyword>
<feature type="region of interest" description="Disordered" evidence="2">
    <location>
        <begin position="433"/>
        <end position="521"/>
    </location>
</feature>
<dbReference type="EMBL" id="OU015569">
    <property type="protein sequence ID" value="CAG5094180.1"/>
    <property type="molecule type" value="Genomic_DNA"/>
</dbReference>
<name>A0ABN7SCM6_OIKDI</name>
<dbReference type="InterPro" id="IPR040258">
    <property type="entry name" value="Spt16"/>
</dbReference>
<keyword evidence="1" id="KW-0539">Nucleus</keyword>
<dbReference type="SUPFAM" id="SSF55920">
    <property type="entry name" value="Creatinase/aminopeptidase"/>
    <property type="match status" value="1"/>
</dbReference>
<dbReference type="InterPro" id="IPR029149">
    <property type="entry name" value="Creatin/AminoP/Spt16_N"/>
</dbReference>
<comment type="subcellular location">
    <subcellularLocation>
        <location evidence="1">Nucleus</location>
    </subcellularLocation>
    <subcellularLocation>
        <location evidence="1">Chromosome</location>
    </subcellularLocation>
</comment>
<dbReference type="Proteomes" id="UP001158576">
    <property type="component" value="Chromosome XSR"/>
</dbReference>
<dbReference type="InterPro" id="IPR000994">
    <property type="entry name" value="Pept_M24"/>
</dbReference>
<protein>
    <recommendedName>
        <fullName evidence="1">FACT complex subunit</fullName>
    </recommendedName>
</protein>
<dbReference type="Pfam" id="PF14826">
    <property type="entry name" value="FACT-Spt16_Nlob"/>
    <property type="match status" value="1"/>
</dbReference>
<comment type="similarity">
    <text evidence="1">Belongs to the peptidase M24 family. SPT16 subfamily.</text>
</comment>
<evidence type="ECO:0000313" key="5">
    <source>
        <dbReference type="Proteomes" id="UP001158576"/>
    </source>
</evidence>
<feature type="compositionally biased region" description="Basic and acidic residues" evidence="2">
    <location>
        <begin position="461"/>
        <end position="500"/>
    </location>
</feature>
<dbReference type="InterPro" id="IPR029148">
    <property type="entry name" value="FACT-SPT16_Nlobe"/>
</dbReference>
<dbReference type="Pfam" id="PF00557">
    <property type="entry name" value="Peptidase_M24"/>
    <property type="match status" value="1"/>
</dbReference>
<proteinExistence type="inferred from homology"/>
<dbReference type="PANTHER" id="PTHR13980:SF15">
    <property type="entry name" value="FACT COMPLEX SUBUNIT SPT16"/>
    <property type="match status" value="1"/>
</dbReference>
<evidence type="ECO:0000256" key="1">
    <source>
        <dbReference type="RuleBase" id="RU367052"/>
    </source>
</evidence>
<dbReference type="InterPro" id="IPR036005">
    <property type="entry name" value="Creatinase/aminopeptidase-like"/>
</dbReference>
<gene>
    <name evidence="4" type="ORF">OKIOD_LOCUS4878</name>
</gene>
<evidence type="ECO:0000313" key="4">
    <source>
        <dbReference type="EMBL" id="CAG5094180.1"/>
    </source>
</evidence>
<keyword evidence="1" id="KW-0227">DNA damage</keyword>
<organism evidence="4 5">
    <name type="scientific">Oikopleura dioica</name>
    <name type="common">Tunicate</name>
    <dbReference type="NCBI Taxonomy" id="34765"/>
    <lineage>
        <taxon>Eukaryota</taxon>
        <taxon>Metazoa</taxon>
        <taxon>Chordata</taxon>
        <taxon>Tunicata</taxon>
        <taxon>Appendicularia</taxon>
        <taxon>Copelata</taxon>
        <taxon>Oikopleuridae</taxon>
        <taxon>Oikopleura</taxon>
    </lineage>
</organism>
<reference evidence="4 5" key="1">
    <citation type="submission" date="2021-04" db="EMBL/GenBank/DDBJ databases">
        <authorList>
            <person name="Bliznina A."/>
        </authorList>
    </citation>
    <scope>NUCLEOTIDE SEQUENCE [LARGE SCALE GENOMIC DNA]</scope>
</reference>
<accession>A0ABN7SCM6</accession>
<comment type="subunit">
    <text evidence="1">Component of the FACT complex.</text>
</comment>
<dbReference type="Gene3D" id="3.90.230.10">
    <property type="entry name" value="Creatinase/methionine aminopeptidase superfamily"/>
    <property type="match status" value="1"/>
</dbReference>
<feature type="domain" description="FACT complex subunit SPT16 N-terminal lobe" evidence="3">
    <location>
        <begin position="5"/>
        <end position="164"/>
    </location>
</feature>
<dbReference type="SMART" id="SM01285">
    <property type="entry name" value="FACT-Spt16_Nlob"/>
    <property type="match status" value="1"/>
</dbReference>
<keyword evidence="1" id="KW-0804">Transcription</keyword>